<sequence length="63" mass="7472">MEHMHFLRYFSAINCQFSRIPACASCGHFYDVPISHTFSVLDNFRWIAKGLPHRLNQMSNKWI</sequence>
<proteinExistence type="predicted"/>
<gene>
    <name evidence="1" type="ORF">Syun_028878</name>
</gene>
<evidence type="ECO:0000313" key="1">
    <source>
        <dbReference type="EMBL" id="KAK9086484.1"/>
    </source>
</evidence>
<organism evidence="1 2">
    <name type="scientific">Stephania yunnanensis</name>
    <dbReference type="NCBI Taxonomy" id="152371"/>
    <lineage>
        <taxon>Eukaryota</taxon>
        <taxon>Viridiplantae</taxon>
        <taxon>Streptophyta</taxon>
        <taxon>Embryophyta</taxon>
        <taxon>Tracheophyta</taxon>
        <taxon>Spermatophyta</taxon>
        <taxon>Magnoliopsida</taxon>
        <taxon>Ranunculales</taxon>
        <taxon>Menispermaceae</taxon>
        <taxon>Menispermoideae</taxon>
        <taxon>Cissampelideae</taxon>
        <taxon>Stephania</taxon>
    </lineage>
</organism>
<keyword evidence="2" id="KW-1185">Reference proteome</keyword>
<name>A0AAP0ECK8_9MAGN</name>
<reference evidence="1 2" key="1">
    <citation type="submission" date="2024-01" db="EMBL/GenBank/DDBJ databases">
        <title>Genome assemblies of Stephania.</title>
        <authorList>
            <person name="Yang L."/>
        </authorList>
    </citation>
    <scope>NUCLEOTIDE SEQUENCE [LARGE SCALE GENOMIC DNA]</scope>
    <source>
        <strain evidence="1">YNDBR</strain>
        <tissue evidence="1">Leaf</tissue>
    </source>
</reference>
<protein>
    <submittedName>
        <fullName evidence="1">Uncharacterized protein</fullName>
    </submittedName>
</protein>
<dbReference type="Proteomes" id="UP001420932">
    <property type="component" value="Unassembled WGS sequence"/>
</dbReference>
<dbReference type="AlphaFoldDB" id="A0AAP0ECK8"/>
<evidence type="ECO:0000313" key="2">
    <source>
        <dbReference type="Proteomes" id="UP001420932"/>
    </source>
</evidence>
<comment type="caution">
    <text evidence="1">The sequence shown here is derived from an EMBL/GenBank/DDBJ whole genome shotgun (WGS) entry which is preliminary data.</text>
</comment>
<accession>A0AAP0ECK8</accession>
<dbReference type="EMBL" id="JBBNAF010000013">
    <property type="protein sequence ID" value="KAK9086484.1"/>
    <property type="molecule type" value="Genomic_DNA"/>
</dbReference>